<dbReference type="FunFam" id="1.20.1250.20:FF:000196">
    <property type="entry name" value="MFS toxin efflux pump (AflT)"/>
    <property type="match status" value="1"/>
</dbReference>
<feature type="transmembrane region" description="Helical" evidence="11">
    <location>
        <begin position="359"/>
        <end position="383"/>
    </location>
</feature>
<feature type="transmembrane region" description="Helical" evidence="11">
    <location>
        <begin position="133"/>
        <end position="152"/>
    </location>
</feature>
<feature type="compositionally biased region" description="Basic and acidic residues" evidence="10">
    <location>
        <begin position="617"/>
        <end position="629"/>
    </location>
</feature>
<evidence type="ECO:0000256" key="4">
    <source>
        <dbReference type="ARBA" id="ARBA00022692"/>
    </source>
</evidence>
<comment type="subcellular location">
    <subcellularLocation>
        <location evidence="1">Vacuole membrane</location>
        <topology evidence="1">Multi-pass membrane protein</topology>
    </subcellularLocation>
</comment>
<name>A0AAE0U772_9PEZI</name>
<evidence type="ECO:0000256" key="6">
    <source>
        <dbReference type="ARBA" id="ARBA00023136"/>
    </source>
</evidence>
<sequence>MPSQYEMDAGGAGKKVDLSVGTPTDEARSEISSIAYRYDDDIPGPFAADHDASEPSSVLKQDPVQFESEGQIPAAVPLTAAGRAPDPEEMRTQLETFLVVASLASALFLAALDVTIVTVAVPTIAQEFHSTTGYTWIGSAYTLAGAAAAPSWGKISDIWGRKPIFLLAVGVFWIGSLLCAVSTDMGMLIVGRAIQGTGSGGIIILVNVCISDLFSMRRRGVFFGVMGMVWAVAAGVGPVLGGVFTSGVTWRWCFYVNLPISGVGMIILIFVLKLHNPRTPMWQGLAAVDWLGSLTIVGGTLMVLLGLELGGVTHPWDSPTVLCLLIFGVITAGLFFLIEWRVAKFPIMPMRIFQARSNIASFGVGALHALVFISGSYYLPLYFQAVLGSSPLQSGIYVLPFALSLSLCSAATGIIIKKTGKYLPCIIGGMVIMTLGFGLFIDLEPQLNLTKIIVFQIVAGFGVGPNFQSPLLALQTTVEPRDMASATSTYGFVRQLSQAISIVIGGVVFQNCMQKQYPLLLAELGPEKAGHFSGRHAASSVGLVADLPEHQRDVTRGVYFDSLRAMYIMYVAFSVLGVIVALFVGSRQLSKDHKEHKTGLEAMKEATNQGPSALEAVARRPPTDEERVDPAPAVPLNTKSPTKKSRFLKRPAFFFE</sequence>
<dbReference type="EMBL" id="JAULSW010000001">
    <property type="protein sequence ID" value="KAK3393516.1"/>
    <property type="molecule type" value="Genomic_DNA"/>
</dbReference>
<gene>
    <name evidence="13" type="ORF">B0H63DRAFT_19154</name>
</gene>
<feature type="transmembrane region" description="Helical" evidence="11">
    <location>
        <begin position="395"/>
        <end position="415"/>
    </location>
</feature>
<evidence type="ECO:0000313" key="13">
    <source>
        <dbReference type="EMBL" id="KAK3393516.1"/>
    </source>
</evidence>
<keyword evidence="6 11" id="KW-0472">Membrane</keyword>
<feature type="transmembrane region" description="Helical" evidence="11">
    <location>
        <begin position="422"/>
        <end position="441"/>
    </location>
</feature>
<dbReference type="Gene3D" id="1.20.1250.20">
    <property type="entry name" value="MFS general substrate transporter like domains"/>
    <property type="match status" value="1"/>
</dbReference>
<evidence type="ECO:0000259" key="12">
    <source>
        <dbReference type="PROSITE" id="PS50850"/>
    </source>
</evidence>
<feature type="transmembrane region" description="Helical" evidence="11">
    <location>
        <begin position="319"/>
        <end position="338"/>
    </location>
</feature>
<accession>A0AAE0U772</accession>
<keyword evidence="5 11" id="KW-1133">Transmembrane helix</keyword>
<dbReference type="Proteomes" id="UP001285441">
    <property type="component" value="Unassembled WGS sequence"/>
</dbReference>
<reference evidence="13" key="1">
    <citation type="journal article" date="2023" name="Mol. Phylogenet. Evol.">
        <title>Genome-scale phylogeny and comparative genomics of the fungal order Sordariales.</title>
        <authorList>
            <person name="Hensen N."/>
            <person name="Bonometti L."/>
            <person name="Westerberg I."/>
            <person name="Brannstrom I.O."/>
            <person name="Guillou S."/>
            <person name="Cros-Aarteil S."/>
            <person name="Calhoun S."/>
            <person name="Haridas S."/>
            <person name="Kuo A."/>
            <person name="Mondo S."/>
            <person name="Pangilinan J."/>
            <person name="Riley R."/>
            <person name="LaButti K."/>
            <person name="Andreopoulos B."/>
            <person name="Lipzen A."/>
            <person name="Chen C."/>
            <person name="Yan M."/>
            <person name="Daum C."/>
            <person name="Ng V."/>
            <person name="Clum A."/>
            <person name="Steindorff A."/>
            <person name="Ohm R.A."/>
            <person name="Martin F."/>
            <person name="Silar P."/>
            <person name="Natvig D.O."/>
            <person name="Lalanne C."/>
            <person name="Gautier V."/>
            <person name="Ament-Velasquez S.L."/>
            <person name="Kruys A."/>
            <person name="Hutchinson M.I."/>
            <person name="Powell A.J."/>
            <person name="Barry K."/>
            <person name="Miller A.N."/>
            <person name="Grigoriev I.V."/>
            <person name="Debuchy R."/>
            <person name="Gladieux P."/>
            <person name="Hiltunen Thoren M."/>
            <person name="Johannesson H."/>
        </authorList>
    </citation>
    <scope>NUCLEOTIDE SEQUENCE</scope>
    <source>
        <strain evidence="13">CBS 232.78</strain>
    </source>
</reference>
<feature type="region of interest" description="Disordered" evidence="10">
    <location>
        <begin position="1"/>
        <end position="26"/>
    </location>
</feature>
<evidence type="ECO:0000256" key="5">
    <source>
        <dbReference type="ARBA" id="ARBA00022989"/>
    </source>
</evidence>
<reference evidence="13" key="2">
    <citation type="submission" date="2023-06" db="EMBL/GenBank/DDBJ databases">
        <authorList>
            <consortium name="Lawrence Berkeley National Laboratory"/>
            <person name="Haridas S."/>
            <person name="Hensen N."/>
            <person name="Bonometti L."/>
            <person name="Westerberg I."/>
            <person name="Brannstrom I.O."/>
            <person name="Guillou S."/>
            <person name="Cros-Aarteil S."/>
            <person name="Calhoun S."/>
            <person name="Kuo A."/>
            <person name="Mondo S."/>
            <person name="Pangilinan J."/>
            <person name="Riley R."/>
            <person name="LaButti K."/>
            <person name="Andreopoulos B."/>
            <person name="Lipzen A."/>
            <person name="Chen C."/>
            <person name="Yanf M."/>
            <person name="Daum C."/>
            <person name="Ng V."/>
            <person name="Clum A."/>
            <person name="Steindorff A."/>
            <person name="Ohm R."/>
            <person name="Martin F."/>
            <person name="Silar P."/>
            <person name="Natvig D."/>
            <person name="Lalanne C."/>
            <person name="Gautier V."/>
            <person name="Ament-velasquez S.L."/>
            <person name="Kruys A."/>
            <person name="Hutchinson M.I."/>
            <person name="Powell A.J."/>
            <person name="Barry K."/>
            <person name="Miller A.N."/>
            <person name="Grigoriev I.V."/>
            <person name="Debuchy R."/>
            <person name="Gladieux P."/>
            <person name="Thoren M.H."/>
            <person name="Johannesson H."/>
        </authorList>
    </citation>
    <scope>NUCLEOTIDE SEQUENCE</scope>
    <source>
        <strain evidence="13">CBS 232.78</strain>
    </source>
</reference>
<dbReference type="GO" id="GO:0005886">
    <property type="term" value="C:plasma membrane"/>
    <property type="evidence" value="ECO:0007669"/>
    <property type="project" value="TreeGrafter"/>
</dbReference>
<evidence type="ECO:0000256" key="11">
    <source>
        <dbReference type="SAM" id="Phobius"/>
    </source>
</evidence>
<comment type="similarity">
    <text evidence="2">Belongs to the major facilitator superfamily. TCR/Tet family.</text>
</comment>
<dbReference type="FunFam" id="1.20.1720.10:FF:000014">
    <property type="entry name" value="MFS drug transporter, putative"/>
    <property type="match status" value="1"/>
</dbReference>
<evidence type="ECO:0000313" key="14">
    <source>
        <dbReference type="Proteomes" id="UP001285441"/>
    </source>
</evidence>
<dbReference type="AlphaFoldDB" id="A0AAE0U772"/>
<protein>
    <recommendedName>
        <fullName evidence="8">Efflux pump dotC</fullName>
    </recommendedName>
    <alternativeName>
        <fullName evidence="9">Dothistromin biosynthesis protein C</fullName>
    </alternativeName>
</protein>
<dbReference type="InterPro" id="IPR011701">
    <property type="entry name" value="MFS"/>
</dbReference>
<dbReference type="Pfam" id="PF07690">
    <property type="entry name" value="MFS_1"/>
    <property type="match status" value="1"/>
</dbReference>
<dbReference type="PANTHER" id="PTHR23501">
    <property type="entry name" value="MAJOR FACILITATOR SUPERFAMILY"/>
    <property type="match status" value="1"/>
</dbReference>
<evidence type="ECO:0000256" key="1">
    <source>
        <dbReference type="ARBA" id="ARBA00004128"/>
    </source>
</evidence>
<feature type="transmembrane region" description="Helical" evidence="11">
    <location>
        <begin position="164"/>
        <end position="183"/>
    </location>
</feature>
<dbReference type="GO" id="GO:0005774">
    <property type="term" value="C:vacuolar membrane"/>
    <property type="evidence" value="ECO:0007669"/>
    <property type="project" value="UniProtKB-SubCell"/>
</dbReference>
<keyword evidence="3" id="KW-0813">Transport</keyword>
<keyword evidence="14" id="KW-1185">Reference proteome</keyword>
<evidence type="ECO:0000256" key="7">
    <source>
        <dbReference type="ARBA" id="ARBA00057269"/>
    </source>
</evidence>
<dbReference type="GO" id="GO:0022857">
    <property type="term" value="F:transmembrane transporter activity"/>
    <property type="evidence" value="ECO:0007669"/>
    <property type="project" value="InterPro"/>
</dbReference>
<feature type="region of interest" description="Disordered" evidence="10">
    <location>
        <begin position="603"/>
        <end position="643"/>
    </location>
</feature>
<dbReference type="Gene3D" id="1.20.1720.10">
    <property type="entry name" value="Multidrug resistance protein D"/>
    <property type="match status" value="1"/>
</dbReference>
<feature type="transmembrane region" description="Helical" evidence="11">
    <location>
        <begin position="222"/>
        <end position="243"/>
    </location>
</feature>
<evidence type="ECO:0000256" key="10">
    <source>
        <dbReference type="SAM" id="MobiDB-lite"/>
    </source>
</evidence>
<dbReference type="CDD" id="cd17502">
    <property type="entry name" value="MFS_Azr1_MDR_like"/>
    <property type="match status" value="1"/>
</dbReference>
<feature type="transmembrane region" description="Helical" evidence="11">
    <location>
        <begin position="565"/>
        <end position="584"/>
    </location>
</feature>
<feature type="transmembrane region" description="Helical" evidence="11">
    <location>
        <begin position="249"/>
        <end position="272"/>
    </location>
</feature>
<dbReference type="SUPFAM" id="SSF103473">
    <property type="entry name" value="MFS general substrate transporter"/>
    <property type="match status" value="1"/>
</dbReference>
<comment type="caution">
    <text evidence="13">The sequence shown here is derived from an EMBL/GenBank/DDBJ whole genome shotgun (WGS) entry which is preliminary data.</text>
</comment>
<evidence type="ECO:0000256" key="9">
    <source>
        <dbReference type="ARBA" id="ARBA00083178"/>
    </source>
</evidence>
<proteinExistence type="inferred from homology"/>
<feature type="domain" description="Major facilitator superfamily (MFS) profile" evidence="12">
    <location>
        <begin position="99"/>
        <end position="589"/>
    </location>
</feature>
<feature type="transmembrane region" description="Helical" evidence="11">
    <location>
        <begin position="284"/>
        <end position="307"/>
    </location>
</feature>
<dbReference type="PRINTS" id="PR01036">
    <property type="entry name" value="TCRTETB"/>
</dbReference>
<dbReference type="PANTHER" id="PTHR23501:SF102">
    <property type="entry name" value="DRUG TRANSPORTER, PUTATIVE (AFU_ORTHOLOGUE AFUA_3G08530)-RELATED"/>
    <property type="match status" value="1"/>
</dbReference>
<feature type="transmembrane region" description="Helical" evidence="11">
    <location>
        <begin position="189"/>
        <end position="210"/>
    </location>
</feature>
<evidence type="ECO:0000256" key="2">
    <source>
        <dbReference type="ARBA" id="ARBA00007520"/>
    </source>
</evidence>
<feature type="transmembrane region" description="Helical" evidence="11">
    <location>
        <begin position="97"/>
        <end position="121"/>
    </location>
</feature>
<comment type="function">
    <text evidence="7">Efflux pump; part of the gene cluster that mediates the biosynthesis of dothistromin (DOTH), a polyketide toxin very similar in structure to the aflatoxin precursor, versicolorin B. One function of dotC may be to transport early-stage dothistromin biosynthetic intermediates from the cytoplasm into vacuoles, thereby affecting the rate of dothistromin production.</text>
</comment>
<dbReference type="PROSITE" id="PS50850">
    <property type="entry name" value="MFS"/>
    <property type="match status" value="1"/>
</dbReference>
<organism evidence="13 14">
    <name type="scientific">Podospora didyma</name>
    <dbReference type="NCBI Taxonomy" id="330526"/>
    <lineage>
        <taxon>Eukaryota</taxon>
        <taxon>Fungi</taxon>
        <taxon>Dikarya</taxon>
        <taxon>Ascomycota</taxon>
        <taxon>Pezizomycotina</taxon>
        <taxon>Sordariomycetes</taxon>
        <taxon>Sordariomycetidae</taxon>
        <taxon>Sordariales</taxon>
        <taxon>Podosporaceae</taxon>
        <taxon>Podospora</taxon>
    </lineage>
</organism>
<keyword evidence="4 11" id="KW-0812">Transmembrane</keyword>
<dbReference type="InterPro" id="IPR020846">
    <property type="entry name" value="MFS_dom"/>
</dbReference>
<dbReference type="InterPro" id="IPR036259">
    <property type="entry name" value="MFS_trans_sf"/>
</dbReference>
<evidence type="ECO:0000256" key="8">
    <source>
        <dbReference type="ARBA" id="ARBA00069956"/>
    </source>
</evidence>
<evidence type="ECO:0000256" key="3">
    <source>
        <dbReference type="ARBA" id="ARBA00022448"/>
    </source>
</evidence>